<accession>C7R634</accession>
<dbReference type="eggNOG" id="COG1196">
    <property type="taxonomic scope" value="Bacteria"/>
</dbReference>
<keyword evidence="3" id="KW-1185">Reference proteome</keyword>
<dbReference type="InParanoid" id="C7R634"/>
<protein>
    <submittedName>
        <fullName evidence="2">Uncharacterized protein</fullName>
    </submittedName>
</protein>
<organism evidence="2 3">
    <name type="scientific">Kangiella koreensis (strain DSM 16069 / JCM 12317 / KCTC 12182 / SW-125)</name>
    <dbReference type="NCBI Taxonomy" id="523791"/>
    <lineage>
        <taxon>Bacteria</taxon>
        <taxon>Pseudomonadati</taxon>
        <taxon>Pseudomonadota</taxon>
        <taxon>Gammaproteobacteria</taxon>
        <taxon>Kangiellales</taxon>
        <taxon>Kangiellaceae</taxon>
        <taxon>Kangiella</taxon>
    </lineage>
</organism>
<dbReference type="Proteomes" id="UP000001231">
    <property type="component" value="Chromosome"/>
</dbReference>
<dbReference type="AlphaFoldDB" id="C7R634"/>
<evidence type="ECO:0000313" key="2">
    <source>
        <dbReference type="EMBL" id="ACV25465.1"/>
    </source>
</evidence>
<keyword evidence="1" id="KW-0175">Coiled coil</keyword>
<gene>
    <name evidence="2" type="ordered locus">Kkor_0043</name>
</gene>
<name>C7R634_KANKD</name>
<proteinExistence type="predicted"/>
<evidence type="ECO:0000256" key="1">
    <source>
        <dbReference type="SAM" id="Coils"/>
    </source>
</evidence>
<feature type="coiled-coil region" evidence="1">
    <location>
        <begin position="398"/>
        <end position="425"/>
    </location>
</feature>
<feature type="coiled-coil region" evidence="1">
    <location>
        <begin position="553"/>
        <end position="706"/>
    </location>
</feature>
<dbReference type="STRING" id="523791.Kkor_0043"/>
<evidence type="ECO:0000313" key="3">
    <source>
        <dbReference type="Proteomes" id="UP000001231"/>
    </source>
</evidence>
<reference evidence="2 3" key="1">
    <citation type="journal article" date="2009" name="Stand. Genomic Sci.">
        <title>Complete genome sequence of Kangiella koreensis type strain (SW-125).</title>
        <authorList>
            <person name="Han C."/>
            <person name="Sikorski J."/>
            <person name="Lapidus A."/>
            <person name="Nolan M."/>
            <person name="Glavina Del Rio T."/>
            <person name="Tice H."/>
            <person name="Cheng J.F."/>
            <person name="Lucas S."/>
            <person name="Chen F."/>
            <person name="Copeland A."/>
            <person name="Ivanova N."/>
            <person name="Mavromatis K."/>
            <person name="Ovchinnikova G."/>
            <person name="Pati A."/>
            <person name="Bruce D."/>
            <person name="Goodwin L."/>
            <person name="Pitluck S."/>
            <person name="Chen A."/>
            <person name="Palaniappan K."/>
            <person name="Land M."/>
            <person name="Hauser L."/>
            <person name="Chang Y.J."/>
            <person name="Jeffries C.D."/>
            <person name="Chain P."/>
            <person name="Saunders E."/>
            <person name="Brettin T."/>
            <person name="Goker M."/>
            <person name="Tindall B.J."/>
            <person name="Bristow J."/>
            <person name="Eisen J.A."/>
            <person name="Markowitz V."/>
            <person name="Hugenholtz P."/>
            <person name="Kyrpides N.C."/>
            <person name="Klenk H.P."/>
            <person name="Detter J.C."/>
        </authorList>
    </citation>
    <scope>NUCLEOTIDE SEQUENCE [LARGE SCALE GENOMIC DNA]</scope>
    <source>
        <strain evidence="3">DSM 16069 / KCTC 12182 / SW-125</strain>
    </source>
</reference>
<dbReference type="KEGG" id="kko:Kkor_0043"/>
<sequence>MQKNNFSLEFNREYKIKELIFVNSGSNYYVRLPVDSHAAIIADNNSGKTSTLSALKLFLLPEISFKRQSEKFGFSSGRKFFEDLDSYLYYFPGADSYIICNASNPKGDFCWVLYRTTELRYERIALPVSYDEIEHLFWDGRSKNNENAGKLHSDIESKGIKKTLITTYSGKPFNDRKAIGESIYTRTSNDNDDSRFCLLPMIKGYSSNKTETIRALLNMAFDLSNAATTSLPMAIASILDGQSMSAVKRNNSEGILLDLEAQLDEWRELKQLNSKLNVVKDNSNLWISLEKSRESFKETKREFIEKFKNINYLVESEKNKNQKEVQEVAKRVEEADKHHQSVEENYKMVKVSYDNAKINAKSEKKSLERNKSIIEKVEETRRHLKPLNPNDGSDESILLALNEQIALCQEDIESLKDKNKAIRRMEELNKRVITNKHRVKCLTETIEHTENKSSLFDELEAGAGSKLLSLNKDFGKVSVKLSQEQKKITESFCELITLSKQRVYFCDSELITTEFIETNSDDYIKQYKDEIEELNSWIHKDSLEIKKNKEYSLLTKEAQAKKLQECEDELEELKQNRNDLKAFDSIMASIKIGVANLQIAEEKYKEENDKFEKVKRHRVETRIAMEKEHSRSSEIKKYQADIQNYVQKLHAIELSTGHLCKLEQVLDEHEESCEKERAAMLIESKIEELEELKGKLINEHEETINKTRELLDKGIVESEVDDRYRLKESDGSLDNYYYSLESVFRNIDKSLESFKQRLEHHNNQNATVTKIIENVESWIKAFFKQLNDEMKKYKISNLSSVELIAELHPQYTEVIKTLNSTGNRTDILNTQDFYTQIADFQNNFYIKRAGKIDIARIIEKVSYRFTRNGTVEVIPQSNGTNCMVNAVLLALLLSDMVPEDIGLNMPVVFDEVGSLDEKNFKEILKVMEEHGLFLFAANPEQNGIIASVLSVYHPISTFRVVDDEIIGKAEIIYYPGMEERLEEIGHSA</sequence>
<dbReference type="EMBL" id="CP001707">
    <property type="protein sequence ID" value="ACV25465.1"/>
    <property type="molecule type" value="Genomic_DNA"/>
</dbReference>
<dbReference type="HOGENOM" id="CLU_303821_0_0_6"/>